<evidence type="ECO:0000313" key="3">
    <source>
        <dbReference type="Proteomes" id="UP000623681"/>
    </source>
</evidence>
<sequence length="78" mass="8622">MTDKANKINKIITSIVLFLGTYFLIRFVSFLIASDSSSTNDSFIIAALTGVCLIGSIIVTCTYLILSKLDEIDKKDHF</sequence>
<keyword evidence="1" id="KW-0472">Membrane</keyword>
<comment type="caution">
    <text evidence="2">The sequence shown here is derived from an EMBL/GenBank/DDBJ whole genome shotgun (WGS) entry which is preliminary data.</text>
</comment>
<dbReference type="AlphaFoldDB" id="A0A937FH31"/>
<evidence type="ECO:0008006" key="4">
    <source>
        <dbReference type="Google" id="ProtNLM"/>
    </source>
</evidence>
<protein>
    <recommendedName>
        <fullName evidence="4">DUF485 domain-containing protein</fullName>
    </recommendedName>
</protein>
<evidence type="ECO:0000313" key="2">
    <source>
        <dbReference type="EMBL" id="MBL4933259.1"/>
    </source>
</evidence>
<keyword evidence="3" id="KW-1185">Reference proteome</keyword>
<evidence type="ECO:0000256" key="1">
    <source>
        <dbReference type="SAM" id="Phobius"/>
    </source>
</evidence>
<dbReference type="Proteomes" id="UP000623681">
    <property type="component" value="Unassembled WGS sequence"/>
</dbReference>
<feature type="transmembrane region" description="Helical" evidence="1">
    <location>
        <begin position="12"/>
        <end position="32"/>
    </location>
</feature>
<accession>A0A937FH31</accession>
<gene>
    <name evidence="2" type="ORF">JK634_15700</name>
</gene>
<name>A0A937FH31_9CLOT</name>
<organism evidence="2 3">
    <name type="scientific">Clostridium paridis</name>
    <dbReference type="NCBI Taxonomy" id="2803863"/>
    <lineage>
        <taxon>Bacteria</taxon>
        <taxon>Bacillati</taxon>
        <taxon>Bacillota</taxon>
        <taxon>Clostridia</taxon>
        <taxon>Eubacteriales</taxon>
        <taxon>Clostridiaceae</taxon>
        <taxon>Clostridium</taxon>
    </lineage>
</organism>
<proteinExistence type="predicted"/>
<keyword evidence="1" id="KW-0812">Transmembrane</keyword>
<dbReference type="RefSeq" id="WP_202768676.1">
    <property type="nucleotide sequence ID" value="NZ_JAESWA010000023.1"/>
</dbReference>
<keyword evidence="1" id="KW-1133">Transmembrane helix</keyword>
<feature type="transmembrane region" description="Helical" evidence="1">
    <location>
        <begin position="44"/>
        <end position="66"/>
    </location>
</feature>
<dbReference type="EMBL" id="JAESWA010000023">
    <property type="protein sequence ID" value="MBL4933259.1"/>
    <property type="molecule type" value="Genomic_DNA"/>
</dbReference>
<reference evidence="2" key="1">
    <citation type="submission" date="2021-01" db="EMBL/GenBank/DDBJ databases">
        <title>Genome public.</title>
        <authorList>
            <person name="Liu C."/>
            <person name="Sun Q."/>
        </authorList>
    </citation>
    <scope>NUCLEOTIDE SEQUENCE</scope>
    <source>
        <strain evidence="2">YIM B02565</strain>
    </source>
</reference>